<evidence type="ECO:0000313" key="2">
    <source>
        <dbReference type="Proteomes" id="UP000202917"/>
    </source>
</evidence>
<accession>A0A1B0WM67</accession>
<dbReference type="KEGG" id="vg:30308765"/>
<dbReference type="EMBL" id="KU599887">
    <property type="protein sequence ID" value="ANB40932.1"/>
    <property type="molecule type" value="Genomic_DNA"/>
</dbReference>
<dbReference type="OrthoDB" id="7871at10239"/>
<sequence length="212" mass="24903">MKISIDDIDLQDVYSFMEHGSVNDAPEEIVRYLTLLDKVHGMHLRIRQYGTKHHIIKDLNITEGLSPYKAEQVYGEMLEYFYKDINISKQIWRNIYAEKLDQLVTASFLMAKSQEDLDRVSRIIERAGKMRQLDTIDPPSFPKELLQKPYKVYAMDTSFLGEEKINRLELAKQIDEMPDYSTAERLLLKQDAGIEPIKLFNNEQEDIRKSER</sequence>
<dbReference type="RefSeq" id="YP_009322893.1">
    <property type="nucleotide sequence ID" value="NC_031926.1"/>
</dbReference>
<keyword evidence="2" id="KW-1185">Reference proteome</keyword>
<dbReference type="Proteomes" id="UP000202917">
    <property type="component" value="Segment"/>
</dbReference>
<name>A0A1B0WM67_9CAUD</name>
<reference evidence="1 2" key="1">
    <citation type="submission" date="2016-01" db="EMBL/GenBank/DDBJ databases">
        <title>Molecular aspects and genomic diversity of bacteriophages-specific to fish pathogen Flavobacterium psychrophilum.</title>
        <authorList>
            <person name="Castillo D."/>
            <person name="Middelboe M."/>
        </authorList>
    </citation>
    <scope>NUCLEOTIDE SEQUENCE [LARGE SCALE GENOMIC DNA]</scope>
</reference>
<evidence type="ECO:0000313" key="1">
    <source>
        <dbReference type="EMBL" id="ANB40932.1"/>
    </source>
</evidence>
<dbReference type="GeneID" id="30308765"/>
<protein>
    <submittedName>
        <fullName evidence="1">Uncharacterized protein</fullName>
    </submittedName>
</protein>
<proteinExistence type="predicted"/>
<organism evidence="1 2">
    <name type="scientific">Flavobacterium phage 2A</name>
    <dbReference type="NCBI Taxonomy" id="1792273"/>
    <lineage>
        <taxon>Viruses</taxon>
        <taxon>Duplodnaviria</taxon>
        <taxon>Heunggongvirae</taxon>
        <taxon>Uroviricota</taxon>
        <taxon>Caudoviricetes</taxon>
        <taxon>Duneviridae</taxon>
        <taxon>Unahavirus</taxon>
        <taxon>Unahavirus uv2A</taxon>
    </lineage>
</organism>